<evidence type="ECO:0000256" key="6">
    <source>
        <dbReference type="SAM" id="MobiDB-lite"/>
    </source>
</evidence>
<dbReference type="CDD" id="cd03354">
    <property type="entry name" value="LbH_SAT"/>
    <property type="match status" value="1"/>
</dbReference>
<dbReference type="GO" id="GO:0009001">
    <property type="term" value="F:serine O-acetyltransferase activity"/>
    <property type="evidence" value="ECO:0007669"/>
    <property type="project" value="UniProtKB-EC"/>
</dbReference>
<dbReference type="Gene3D" id="2.160.10.10">
    <property type="entry name" value="Hexapeptide repeat proteins"/>
    <property type="match status" value="1"/>
</dbReference>
<dbReference type="GO" id="GO:0005737">
    <property type="term" value="C:cytoplasm"/>
    <property type="evidence" value="ECO:0007669"/>
    <property type="project" value="InterPro"/>
</dbReference>
<dbReference type="SUPFAM" id="SSF51161">
    <property type="entry name" value="Trimeric LpxA-like enzymes"/>
    <property type="match status" value="1"/>
</dbReference>
<comment type="catalytic activity">
    <reaction evidence="5">
        <text>L-serine + acetyl-CoA = O-acetyl-L-serine + CoA</text>
        <dbReference type="Rhea" id="RHEA:24560"/>
        <dbReference type="ChEBI" id="CHEBI:33384"/>
        <dbReference type="ChEBI" id="CHEBI:57287"/>
        <dbReference type="ChEBI" id="CHEBI:57288"/>
        <dbReference type="ChEBI" id="CHEBI:58340"/>
        <dbReference type="EC" id="2.3.1.30"/>
    </reaction>
</comment>
<evidence type="ECO:0000256" key="1">
    <source>
        <dbReference type="ARBA" id="ARBA00007274"/>
    </source>
</evidence>
<dbReference type="EMBL" id="FNNZ01000005">
    <property type="protein sequence ID" value="SDW54929.1"/>
    <property type="molecule type" value="Genomic_DNA"/>
</dbReference>
<dbReference type="Proteomes" id="UP000198816">
    <property type="component" value="Unassembled WGS sequence"/>
</dbReference>
<dbReference type="Pfam" id="PF00132">
    <property type="entry name" value="Hexapep"/>
    <property type="match status" value="1"/>
</dbReference>
<accession>A0A1H2UH99</accession>
<name>A0A1H2UH99_THIRO</name>
<dbReference type="PIRSF" id="PIRSF000441">
    <property type="entry name" value="CysE"/>
    <property type="match status" value="1"/>
</dbReference>
<dbReference type="STRING" id="1058.SAMN05421783_10592"/>
<keyword evidence="4 5" id="KW-0012">Acyltransferase</keyword>
<feature type="compositionally biased region" description="Polar residues" evidence="6">
    <location>
        <begin position="180"/>
        <end position="194"/>
    </location>
</feature>
<sequence>MFDNIREDWQTYERDWARQGLWVMLVYRFGRWRYGIENRVLRWPFSFLYKLLKVLSQIMTGIDLPCEVRLGRRFLIEHFGGIIISGDAVFGDDCVVRNGVTVGLRHRGVRGAPRIGDRVDIGAGAKVLGPIRIGNDVAIGANAVVIQDVPDGCLAVGVPARIISRGEATSTRASAGAEISSGTDARSDAGATTS</sequence>
<protein>
    <recommendedName>
        <fullName evidence="5">Serine acetyltransferase</fullName>
        <ecNumber evidence="5">2.3.1.30</ecNumber>
    </recommendedName>
</protein>
<proteinExistence type="inferred from homology"/>
<dbReference type="InterPro" id="IPR045304">
    <property type="entry name" value="LbH_SAT"/>
</dbReference>
<evidence type="ECO:0000256" key="2">
    <source>
        <dbReference type="ARBA" id="ARBA00022679"/>
    </source>
</evidence>
<dbReference type="AlphaFoldDB" id="A0A1H2UH99"/>
<comment type="similarity">
    <text evidence="1 5">Belongs to the transferase hexapeptide repeat family.</text>
</comment>
<dbReference type="PANTHER" id="PTHR42811">
    <property type="entry name" value="SERINE ACETYLTRANSFERASE"/>
    <property type="match status" value="1"/>
</dbReference>
<dbReference type="InterPro" id="IPR018357">
    <property type="entry name" value="Hexapep_transf_CS"/>
</dbReference>
<reference evidence="8" key="1">
    <citation type="submission" date="2016-10" db="EMBL/GenBank/DDBJ databases">
        <authorList>
            <person name="Varghese N."/>
            <person name="Submissions S."/>
        </authorList>
    </citation>
    <scope>NUCLEOTIDE SEQUENCE [LARGE SCALE GENOMIC DNA]</scope>
    <source>
        <strain evidence="8">DSM 217</strain>
    </source>
</reference>
<keyword evidence="8" id="KW-1185">Reference proteome</keyword>
<dbReference type="InterPro" id="IPR005881">
    <property type="entry name" value="Ser_O-AcTrfase"/>
</dbReference>
<evidence type="ECO:0000256" key="5">
    <source>
        <dbReference type="PIRNR" id="PIRNR000441"/>
    </source>
</evidence>
<dbReference type="EC" id="2.3.1.30" evidence="5"/>
<evidence type="ECO:0000313" key="7">
    <source>
        <dbReference type="EMBL" id="SDW54929.1"/>
    </source>
</evidence>
<organism evidence="7 8">
    <name type="scientific">Thiocapsa roseopersicina</name>
    <dbReference type="NCBI Taxonomy" id="1058"/>
    <lineage>
        <taxon>Bacteria</taxon>
        <taxon>Pseudomonadati</taxon>
        <taxon>Pseudomonadota</taxon>
        <taxon>Gammaproteobacteria</taxon>
        <taxon>Chromatiales</taxon>
        <taxon>Chromatiaceae</taxon>
        <taxon>Thiocapsa</taxon>
    </lineage>
</organism>
<dbReference type="OrthoDB" id="9801456at2"/>
<dbReference type="RefSeq" id="WP_093029667.1">
    <property type="nucleotide sequence ID" value="NZ_FNNZ01000005.1"/>
</dbReference>
<dbReference type="PROSITE" id="PS00101">
    <property type="entry name" value="HEXAPEP_TRANSFERASES"/>
    <property type="match status" value="1"/>
</dbReference>
<evidence type="ECO:0000256" key="4">
    <source>
        <dbReference type="ARBA" id="ARBA00023315"/>
    </source>
</evidence>
<evidence type="ECO:0000256" key="3">
    <source>
        <dbReference type="ARBA" id="ARBA00022737"/>
    </source>
</evidence>
<dbReference type="InterPro" id="IPR011004">
    <property type="entry name" value="Trimer_LpxA-like_sf"/>
</dbReference>
<keyword evidence="3" id="KW-0677">Repeat</keyword>
<keyword evidence="2 5" id="KW-0808">Transferase</keyword>
<evidence type="ECO:0000313" key="8">
    <source>
        <dbReference type="Proteomes" id="UP000198816"/>
    </source>
</evidence>
<dbReference type="InterPro" id="IPR001451">
    <property type="entry name" value="Hexapep"/>
</dbReference>
<dbReference type="GO" id="GO:0006535">
    <property type="term" value="P:cysteine biosynthetic process from serine"/>
    <property type="evidence" value="ECO:0007669"/>
    <property type="project" value="InterPro"/>
</dbReference>
<gene>
    <name evidence="7" type="ORF">SAMN05421783_10592</name>
</gene>
<feature type="region of interest" description="Disordered" evidence="6">
    <location>
        <begin position="173"/>
        <end position="194"/>
    </location>
</feature>